<geneLocation type="plasmid" evidence="1 2">
    <name>lp28-4</name>
</geneLocation>
<evidence type="ECO:0000313" key="1">
    <source>
        <dbReference type="EMBL" id="XPC85454.1"/>
    </source>
</evidence>
<proteinExistence type="predicted"/>
<gene>
    <name evidence="1" type="ORF">QIA18_04940</name>
</gene>
<keyword evidence="1" id="KW-0614">Plasmid</keyword>
<evidence type="ECO:0000313" key="2">
    <source>
        <dbReference type="Proteomes" id="UP001304851"/>
    </source>
</evidence>
<protein>
    <submittedName>
        <fullName evidence="1">Virulence associated lipoprotein</fullName>
    </submittedName>
</protein>
<keyword evidence="1" id="KW-0449">Lipoprotein</keyword>
<keyword evidence="2" id="KW-1185">Reference proteome</keyword>
<dbReference type="EMBL" id="CP179465">
    <property type="protein sequence ID" value="XPC85454.1"/>
    <property type="molecule type" value="Genomic_DNA"/>
</dbReference>
<name>A0ACD5GK90_9SPIR</name>
<reference evidence="1" key="1">
    <citation type="submission" date="2024-11" db="EMBL/GenBank/DDBJ databases">
        <title>Sequencing of Borrelia variable plasmids from multiple Borrelia sensu lato isolates.</title>
        <authorList>
            <person name="Mongodin E.F."/>
            <person name="Rudenko N."/>
            <person name="Fraser C.M."/>
            <person name="Schutzer S."/>
            <person name="Luft B."/>
            <person name="Morgan R."/>
            <person name="Casjens S."/>
            <person name="Qiu W."/>
        </authorList>
    </citation>
    <scope>NUCLEOTIDE SEQUENCE</scope>
    <source>
        <strain evidence="1">SCGT-18</strain>
    </source>
</reference>
<organism evidence="1 2">
    <name type="scientific">Borreliella carolinensis</name>
    <dbReference type="NCBI Taxonomy" id="478174"/>
    <lineage>
        <taxon>Bacteria</taxon>
        <taxon>Pseudomonadati</taxon>
        <taxon>Spirochaetota</taxon>
        <taxon>Spirochaetia</taxon>
        <taxon>Spirochaetales</taxon>
        <taxon>Borreliaceae</taxon>
        <taxon>Borreliella</taxon>
    </lineage>
</organism>
<accession>A0ACD5GK90</accession>
<sequence length="223" mass="25763">MKNKVILCICVFLLSSSCAANHDTETKIKKHVDKTKTEYINEIKNLIAATKEIIDKRKLQQTEPTDPNPVDDEKLEEVFDIDKRAYDFINSFLTNAEFNIFAKIFNKPKLSPGKVLNSIAILELNLEQTINHLDSKKDTLDKANTVDLEKIKNSLEQLFSIRNFFSKIIKKTLLDYQNNTDSIKTDDSKSESYFNTIFNRFNEKIKEVRNMKKTILVIPIPAL</sequence>
<dbReference type="Proteomes" id="UP001304851">
    <property type="component" value="Plasmid lp28-4"/>
</dbReference>